<organism evidence="2">
    <name type="scientific">marine sediment metagenome</name>
    <dbReference type="NCBI Taxonomy" id="412755"/>
    <lineage>
        <taxon>unclassified sequences</taxon>
        <taxon>metagenomes</taxon>
        <taxon>ecological metagenomes</taxon>
    </lineage>
</organism>
<name>A0A0F8XQE6_9ZZZZ</name>
<evidence type="ECO:0000256" key="1">
    <source>
        <dbReference type="SAM" id="Phobius"/>
    </source>
</evidence>
<gene>
    <name evidence="2" type="ORF">LCGC14_2916300</name>
</gene>
<feature type="non-terminal residue" evidence="2">
    <location>
        <position position="1"/>
    </location>
</feature>
<keyword evidence="1" id="KW-0812">Transmembrane</keyword>
<feature type="transmembrane region" description="Helical" evidence="1">
    <location>
        <begin position="79"/>
        <end position="104"/>
    </location>
</feature>
<dbReference type="EMBL" id="LAZR01057840">
    <property type="protein sequence ID" value="KKK71203.1"/>
    <property type="molecule type" value="Genomic_DNA"/>
</dbReference>
<keyword evidence="1" id="KW-0472">Membrane</keyword>
<reference evidence="2" key="1">
    <citation type="journal article" date="2015" name="Nature">
        <title>Complex archaea that bridge the gap between prokaryotes and eukaryotes.</title>
        <authorList>
            <person name="Spang A."/>
            <person name="Saw J.H."/>
            <person name="Jorgensen S.L."/>
            <person name="Zaremba-Niedzwiedzka K."/>
            <person name="Martijn J."/>
            <person name="Lind A.E."/>
            <person name="van Eijk R."/>
            <person name="Schleper C."/>
            <person name="Guy L."/>
            <person name="Ettema T.J."/>
        </authorList>
    </citation>
    <scope>NUCLEOTIDE SEQUENCE</scope>
</reference>
<dbReference type="AlphaFoldDB" id="A0A0F8XQE6"/>
<accession>A0A0F8XQE6</accession>
<proteinExistence type="predicted"/>
<evidence type="ECO:0000313" key="2">
    <source>
        <dbReference type="EMBL" id="KKK71203.1"/>
    </source>
</evidence>
<comment type="caution">
    <text evidence="2">The sequence shown here is derived from an EMBL/GenBank/DDBJ whole genome shotgun (WGS) entry which is preliminary data.</text>
</comment>
<sequence>VGRGSPPQAGALEELKDVPSFIFKRAVSFKKLFVVVMDNLIQKTKYYITPRKKTIPEQCTQYIKENPTTVAKGVVGGVAAWYVIPIAFGMIGWLPYIGATYYVYHNTSVDDSYSWYQWGKSWVGI</sequence>
<keyword evidence="1" id="KW-1133">Transmembrane helix</keyword>
<protein>
    <submittedName>
        <fullName evidence="2">Uncharacterized protein</fullName>
    </submittedName>
</protein>